<protein>
    <submittedName>
        <fullName evidence="1">Uncharacterized protein</fullName>
    </submittedName>
</protein>
<name>A0A2P2PSK5_RHIMU</name>
<reference evidence="1" key="1">
    <citation type="submission" date="2018-02" db="EMBL/GenBank/DDBJ databases">
        <title>Rhizophora mucronata_Transcriptome.</title>
        <authorList>
            <person name="Meera S.P."/>
            <person name="Sreeshan A."/>
            <person name="Augustine A."/>
        </authorList>
    </citation>
    <scope>NUCLEOTIDE SEQUENCE</scope>
    <source>
        <tissue evidence="1">Leaf</tissue>
    </source>
</reference>
<accession>A0A2P2PSK5</accession>
<dbReference type="AlphaFoldDB" id="A0A2P2PSK5"/>
<proteinExistence type="predicted"/>
<organism evidence="1">
    <name type="scientific">Rhizophora mucronata</name>
    <name type="common">Asiatic mangrove</name>
    <dbReference type="NCBI Taxonomy" id="61149"/>
    <lineage>
        <taxon>Eukaryota</taxon>
        <taxon>Viridiplantae</taxon>
        <taxon>Streptophyta</taxon>
        <taxon>Embryophyta</taxon>
        <taxon>Tracheophyta</taxon>
        <taxon>Spermatophyta</taxon>
        <taxon>Magnoliopsida</taxon>
        <taxon>eudicotyledons</taxon>
        <taxon>Gunneridae</taxon>
        <taxon>Pentapetalae</taxon>
        <taxon>rosids</taxon>
        <taxon>fabids</taxon>
        <taxon>Malpighiales</taxon>
        <taxon>Rhizophoraceae</taxon>
        <taxon>Rhizophora</taxon>
    </lineage>
</organism>
<evidence type="ECO:0000313" key="1">
    <source>
        <dbReference type="EMBL" id="MBX57682.1"/>
    </source>
</evidence>
<sequence length="50" mass="5908">MTHITVNDAQCTFFNIYSLQYVPFFKNFSSVCTLSPPKHEYTQYSPIKRN</sequence>
<dbReference type="EMBL" id="GGEC01077198">
    <property type="protein sequence ID" value="MBX57682.1"/>
    <property type="molecule type" value="Transcribed_RNA"/>
</dbReference>